<keyword evidence="1" id="KW-0479">Metal-binding</keyword>
<name>A0ABW2B3L7_9RHOB</name>
<proteinExistence type="predicted"/>
<dbReference type="Gene3D" id="1.10.238.10">
    <property type="entry name" value="EF-hand"/>
    <property type="match status" value="4"/>
</dbReference>
<feature type="compositionally biased region" description="Basic residues" evidence="3">
    <location>
        <begin position="173"/>
        <end position="186"/>
    </location>
</feature>
<feature type="chain" id="PRO_5047029505" evidence="4">
    <location>
        <begin position="20"/>
        <end position="186"/>
    </location>
</feature>
<dbReference type="SMART" id="SM00054">
    <property type="entry name" value="EFh"/>
    <property type="match status" value="4"/>
</dbReference>
<dbReference type="EMBL" id="JBHSWG010000001">
    <property type="protein sequence ID" value="MFC6760310.1"/>
    <property type="molecule type" value="Genomic_DNA"/>
</dbReference>
<evidence type="ECO:0000313" key="7">
    <source>
        <dbReference type="Proteomes" id="UP001596353"/>
    </source>
</evidence>
<protein>
    <submittedName>
        <fullName evidence="6">EF-hand domain-containing protein</fullName>
    </submittedName>
</protein>
<comment type="caution">
    <text evidence="6">The sequence shown here is derived from an EMBL/GenBank/DDBJ whole genome shotgun (WGS) entry which is preliminary data.</text>
</comment>
<evidence type="ECO:0000256" key="4">
    <source>
        <dbReference type="SAM" id="SignalP"/>
    </source>
</evidence>
<dbReference type="InterPro" id="IPR002048">
    <property type="entry name" value="EF_hand_dom"/>
</dbReference>
<evidence type="ECO:0000256" key="3">
    <source>
        <dbReference type="SAM" id="MobiDB-lite"/>
    </source>
</evidence>
<evidence type="ECO:0000313" key="6">
    <source>
        <dbReference type="EMBL" id="MFC6760310.1"/>
    </source>
</evidence>
<dbReference type="Pfam" id="PF13202">
    <property type="entry name" value="EF-hand_5"/>
    <property type="match status" value="5"/>
</dbReference>
<gene>
    <name evidence="6" type="ORF">ACFQFQ_13765</name>
</gene>
<dbReference type="PROSITE" id="PS50222">
    <property type="entry name" value="EF_HAND_2"/>
    <property type="match status" value="2"/>
</dbReference>
<dbReference type="Proteomes" id="UP001596353">
    <property type="component" value="Unassembled WGS sequence"/>
</dbReference>
<dbReference type="InterPro" id="IPR018247">
    <property type="entry name" value="EF_Hand_1_Ca_BS"/>
</dbReference>
<feature type="domain" description="EF-hand" evidence="5">
    <location>
        <begin position="50"/>
        <end position="85"/>
    </location>
</feature>
<feature type="region of interest" description="Disordered" evidence="3">
    <location>
        <begin position="152"/>
        <end position="186"/>
    </location>
</feature>
<dbReference type="SUPFAM" id="SSF47473">
    <property type="entry name" value="EF-hand"/>
    <property type="match status" value="1"/>
</dbReference>
<organism evidence="6 7">
    <name type="scientific">Sulfitobacter porphyrae</name>
    <dbReference type="NCBI Taxonomy" id="1246864"/>
    <lineage>
        <taxon>Bacteria</taxon>
        <taxon>Pseudomonadati</taxon>
        <taxon>Pseudomonadota</taxon>
        <taxon>Alphaproteobacteria</taxon>
        <taxon>Rhodobacterales</taxon>
        <taxon>Roseobacteraceae</taxon>
        <taxon>Sulfitobacter</taxon>
    </lineage>
</organism>
<feature type="domain" description="EF-hand" evidence="5">
    <location>
        <begin position="145"/>
        <end position="180"/>
    </location>
</feature>
<dbReference type="PANTHER" id="PTHR10827:SF98">
    <property type="entry name" value="45 KDA CALCIUM-BINDING PROTEIN"/>
    <property type="match status" value="1"/>
</dbReference>
<keyword evidence="7" id="KW-1185">Reference proteome</keyword>
<feature type="signal peptide" evidence="4">
    <location>
        <begin position="1"/>
        <end position="19"/>
    </location>
</feature>
<keyword evidence="2" id="KW-0677">Repeat</keyword>
<dbReference type="CDD" id="cd00051">
    <property type="entry name" value="EFh"/>
    <property type="match status" value="1"/>
</dbReference>
<evidence type="ECO:0000256" key="2">
    <source>
        <dbReference type="ARBA" id="ARBA00022737"/>
    </source>
</evidence>
<sequence>MKLRAQVQLVALSTLIAVAAVAGAQARTGDRAGMFSKIDADGDGAITREELAAHAAARFAAADADGDGFLTPEEMTAARDAMRLERSARMVRELDKDGDGALNAEELAARGEGRAGAGRGGKWQARMMDRMDGDKDGRLSLEEMTARRDPARMFDKLDADGDGALSAEEFGKMRGHHGKRHHGDKG</sequence>
<evidence type="ECO:0000259" key="5">
    <source>
        <dbReference type="PROSITE" id="PS50222"/>
    </source>
</evidence>
<keyword evidence="4" id="KW-0732">Signal</keyword>
<dbReference type="PANTHER" id="PTHR10827">
    <property type="entry name" value="RETICULOCALBIN"/>
    <property type="match status" value="1"/>
</dbReference>
<accession>A0ABW2B3L7</accession>
<reference evidence="7" key="1">
    <citation type="journal article" date="2019" name="Int. J. Syst. Evol. Microbiol.">
        <title>The Global Catalogue of Microorganisms (GCM) 10K type strain sequencing project: providing services to taxonomists for standard genome sequencing and annotation.</title>
        <authorList>
            <consortium name="The Broad Institute Genomics Platform"/>
            <consortium name="The Broad Institute Genome Sequencing Center for Infectious Disease"/>
            <person name="Wu L."/>
            <person name="Ma J."/>
        </authorList>
    </citation>
    <scope>NUCLEOTIDE SEQUENCE [LARGE SCALE GENOMIC DNA]</scope>
    <source>
        <strain evidence="7">CCUG 66188</strain>
    </source>
</reference>
<dbReference type="PROSITE" id="PS00018">
    <property type="entry name" value="EF_HAND_1"/>
    <property type="match status" value="3"/>
</dbReference>
<evidence type="ECO:0000256" key="1">
    <source>
        <dbReference type="ARBA" id="ARBA00022723"/>
    </source>
</evidence>
<dbReference type="InterPro" id="IPR011992">
    <property type="entry name" value="EF-hand-dom_pair"/>
</dbReference>